<dbReference type="EMBL" id="KE647166">
    <property type="protein sequence ID" value="EQB61191.1"/>
    <property type="molecule type" value="Genomic_DNA"/>
</dbReference>
<dbReference type="HOGENOM" id="CLU_2184691_0_0_1"/>
<sequence length="109" mass="13245">MHFRLPIYQIDLLHLQAVISKVFFNSLTKILNLLIEKSCNNEEIIPFLNDYKEKSKILLYMWKETLHPYQFFSEHFKKQYYKSSNACIEINEILQKKSFDCKNINLKFF</sequence>
<evidence type="ECO:0000313" key="1">
    <source>
        <dbReference type="EMBL" id="EQB61191.1"/>
    </source>
</evidence>
<proteinExistence type="predicted"/>
<protein>
    <submittedName>
        <fullName evidence="1">Uncharacterized protein</fullName>
    </submittedName>
</protein>
<reference evidence="1 2" key="1">
    <citation type="journal article" date="2013" name="BMC Genomics">
        <title>Genome sequencing and comparative genomics of honey bee microsporidia, Nosema apis reveal novel insights into host-parasite interactions.</title>
        <authorList>
            <person name="Chen Yp."/>
            <person name="Pettis J.S."/>
            <person name="Zhao Y."/>
            <person name="Liu X."/>
            <person name="Tallon L.J."/>
            <person name="Sadzewicz L.D."/>
            <person name="Li R."/>
            <person name="Zheng H."/>
            <person name="Huang S."/>
            <person name="Zhang X."/>
            <person name="Hamilton M.C."/>
            <person name="Pernal S.F."/>
            <person name="Melathopoulos A.P."/>
            <person name="Yan X."/>
            <person name="Evans J.D."/>
        </authorList>
    </citation>
    <scope>NUCLEOTIDE SEQUENCE [LARGE SCALE GENOMIC DNA]</scope>
    <source>
        <strain evidence="1 2">BRL 01</strain>
    </source>
</reference>
<gene>
    <name evidence="1" type="ORF">NAPIS_ORF01244</name>
</gene>
<name>T0MD82_9MICR</name>
<accession>T0MD82</accession>
<dbReference type="Proteomes" id="UP000053780">
    <property type="component" value="Unassembled WGS sequence"/>
</dbReference>
<organism evidence="1 2">
    <name type="scientific">Vairimorpha apis BRL 01</name>
    <dbReference type="NCBI Taxonomy" id="1037528"/>
    <lineage>
        <taxon>Eukaryota</taxon>
        <taxon>Fungi</taxon>
        <taxon>Fungi incertae sedis</taxon>
        <taxon>Microsporidia</taxon>
        <taxon>Nosematidae</taxon>
        <taxon>Vairimorpha</taxon>
    </lineage>
</organism>
<dbReference type="VEuPathDB" id="MicrosporidiaDB:NAPIS_ORF01244"/>
<dbReference type="AlphaFoldDB" id="T0MD82"/>
<keyword evidence="2" id="KW-1185">Reference proteome</keyword>
<evidence type="ECO:0000313" key="2">
    <source>
        <dbReference type="Proteomes" id="UP000053780"/>
    </source>
</evidence>